<comment type="subcellular location">
    <subcellularLocation>
        <location evidence="1">Cell outer membrane</location>
        <topology evidence="1">Lipid-anchor</topology>
    </subcellularLocation>
</comment>
<dbReference type="InterPro" id="IPR003558">
    <property type="entry name" value="CDtoxinA/C"/>
</dbReference>
<dbReference type="CDD" id="cd23413">
    <property type="entry name" value="beta-trefoil_Ricin_CdtC"/>
    <property type="match status" value="1"/>
</dbReference>
<keyword evidence="7" id="KW-0564">Palmitate</keyword>
<comment type="caution">
    <text evidence="10">The sequence shown here is derived from an EMBL/GenBank/DDBJ whole genome shotgun (WGS) entry which is preliminary data.</text>
</comment>
<protein>
    <submittedName>
        <fullName evidence="10">Toxin</fullName>
    </submittedName>
</protein>
<evidence type="ECO:0000256" key="2">
    <source>
        <dbReference type="ARBA" id="ARBA00022656"/>
    </source>
</evidence>
<keyword evidence="8" id="KW-0998">Cell outer membrane</keyword>
<dbReference type="SUPFAM" id="SSF50370">
    <property type="entry name" value="Ricin B-like lectins"/>
    <property type="match status" value="1"/>
</dbReference>
<keyword evidence="5" id="KW-0843">Virulence</keyword>
<evidence type="ECO:0000256" key="5">
    <source>
        <dbReference type="ARBA" id="ARBA00023026"/>
    </source>
</evidence>
<evidence type="ECO:0000313" key="11">
    <source>
        <dbReference type="Proteomes" id="UP000786183"/>
    </source>
</evidence>
<keyword evidence="2" id="KW-0800">Toxin</keyword>
<organism evidence="10 11">
    <name type="scientific">Campylobacter canadensis</name>
    <dbReference type="NCBI Taxonomy" id="449520"/>
    <lineage>
        <taxon>Bacteria</taxon>
        <taxon>Pseudomonadati</taxon>
        <taxon>Campylobacterota</taxon>
        <taxon>Epsilonproteobacteria</taxon>
        <taxon>Campylobacterales</taxon>
        <taxon>Campylobacteraceae</taxon>
        <taxon>Campylobacter</taxon>
    </lineage>
</organism>
<keyword evidence="3" id="KW-0732">Signal</keyword>
<evidence type="ECO:0000256" key="8">
    <source>
        <dbReference type="ARBA" id="ARBA00023237"/>
    </source>
</evidence>
<dbReference type="InterPro" id="IPR035992">
    <property type="entry name" value="Ricin_B-like_lectins"/>
</dbReference>
<dbReference type="RefSeq" id="WP_172232645.1">
    <property type="nucleotide sequence ID" value="NZ_CP035946.1"/>
</dbReference>
<evidence type="ECO:0000313" key="10">
    <source>
        <dbReference type="EMBL" id="MBZ7988098.1"/>
    </source>
</evidence>
<evidence type="ECO:0000256" key="7">
    <source>
        <dbReference type="ARBA" id="ARBA00023139"/>
    </source>
</evidence>
<evidence type="ECO:0000256" key="9">
    <source>
        <dbReference type="ARBA" id="ARBA00023288"/>
    </source>
</evidence>
<keyword evidence="4" id="KW-0430">Lectin</keyword>
<dbReference type="Proteomes" id="UP000786183">
    <property type="component" value="Unassembled WGS sequence"/>
</dbReference>
<proteinExistence type="predicted"/>
<dbReference type="Pfam" id="PF03498">
    <property type="entry name" value="CDtoxinA"/>
    <property type="match status" value="1"/>
</dbReference>
<keyword evidence="11" id="KW-1185">Reference proteome</keyword>
<evidence type="ECO:0000256" key="3">
    <source>
        <dbReference type="ARBA" id="ARBA00022729"/>
    </source>
</evidence>
<keyword evidence="6" id="KW-0472">Membrane</keyword>
<dbReference type="EMBL" id="JACGBB010000031">
    <property type="protein sequence ID" value="MBZ7988098.1"/>
    <property type="molecule type" value="Genomic_DNA"/>
</dbReference>
<name>A0ABS7WTI6_9BACT</name>
<keyword evidence="9" id="KW-0449">Lipoprotein</keyword>
<sequence>MKKIFLALIFINTCLFSQTLPEDLEDFTATFSLRSAFNGDLLGISEKNLNLKLRQIELSDELAKIDPLSKLFKLGLVQFTSANYDDLCLAIFPDGNFGGKSCKDDLENKSYETLFSIIPTNVGSVQIRSLVLNKDECISVFDNPRLPSGQGFGLNACDFDRLFDIDLRNLFLILPPLQEADVLN</sequence>
<reference evidence="10 11" key="1">
    <citation type="submission" date="2020-07" db="EMBL/GenBank/DDBJ databases">
        <title>Transfer of Campylobacter canadensis to the novel genus Avispirillum gen. nov., that also includes two novel species recovered from migratory waterfowl: Avispirillum anseris sp. nov. and Avispirillum brantae sp. nov.</title>
        <authorList>
            <person name="Miller W.G."/>
            <person name="Chapman M.H."/>
            <person name="Yee E."/>
            <person name="Inglis G.D."/>
        </authorList>
    </citation>
    <scope>NUCLEOTIDE SEQUENCE [LARGE SCALE GENOMIC DNA]</scope>
    <source>
        <strain evidence="10 11">L283</strain>
    </source>
</reference>
<evidence type="ECO:0000256" key="1">
    <source>
        <dbReference type="ARBA" id="ARBA00004459"/>
    </source>
</evidence>
<gene>
    <name evidence="10" type="ORF">AVCANL283_08335</name>
</gene>
<evidence type="ECO:0000256" key="4">
    <source>
        <dbReference type="ARBA" id="ARBA00022734"/>
    </source>
</evidence>
<dbReference type="Gene3D" id="2.80.10.50">
    <property type="match status" value="1"/>
</dbReference>
<evidence type="ECO:0000256" key="6">
    <source>
        <dbReference type="ARBA" id="ARBA00023136"/>
    </source>
</evidence>
<accession>A0ABS7WTI6</accession>